<keyword evidence="1" id="KW-0472">Membrane</keyword>
<feature type="transmembrane region" description="Helical" evidence="1">
    <location>
        <begin position="121"/>
        <end position="137"/>
    </location>
</feature>
<dbReference type="OrthoDB" id="2755491at2759"/>
<dbReference type="Proteomes" id="UP000313359">
    <property type="component" value="Unassembled WGS sequence"/>
</dbReference>
<keyword evidence="1" id="KW-1133">Transmembrane helix</keyword>
<evidence type="ECO:0000256" key="1">
    <source>
        <dbReference type="SAM" id="Phobius"/>
    </source>
</evidence>
<proteinExistence type="predicted"/>
<evidence type="ECO:0000259" key="2">
    <source>
        <dbReference type="Pfam" id="PF20152"/>
    </source>
</evidence>
<dbReference type="InterPro" id="IPR045339">
    <property type="entry name" value="DUF6534"/>
</dbReference>
<gene>
    <name evidence="3" type="ORF">L227DRAFT_570779</name>
</gene>
<reference evidence="3" key="1">
    <citation type="journal article" date="2018" name="Genome Biol. Evol.">
        <title>Genomics and development of Lentinus tigrinus, a white-rot wood-decaying mushroom with dimorphic fruiting bodies.</title>
        <authorList>
            <person name="Wu B."/>
            <person name="Xu Z."/>
            <person name="Knudson A."/>
            <person name="Carlson A."/>
            <person name="Chen N."/>
            <person name="Kovaka S."/>
            <person name="LaButti K."/>
            <person name="Lipzen A."/>
            <person name="Pennachio C."/>
            <person name="Riley R."/>
            <person name="Schakwitz W."/>
            <person name="Umezawa K."/>
            <person name="Ohm R.A."/>
            <person name="Grigoriev I.V."/>
            <person name="Nagy L.G."/>
            <person name="Gibbons J."/>
            <person name="Hibbett D."/>
        </authorList>
    </citation>
    <scope>NUCLEOTIDE SEQUENCE [LARGE SCALE GENOMIC DNA]</scope>
    <source>
        <strain evidence="3">ALCF2SS1-6</strain>
    </source>
</reference>
<feature type="transmembrane region" description="Helical" evidence="1">
    <location>
        <begin position="49"/>
        <end position="67"/>
    </location>
</feature>
<feature type="domain" description="DUF6534" evidence="2">
    <location>
        <begin position="144"/>
        <end position="225"/>
    </location>
</feature>
<keyword evidence="1" id="KW-0812">Transmembrane</keyword>
<feature type="transmembrane region" description="Helical" evidence="1">
    <location>
        <begin position="173"/>
        <end position="195"/>
    </location>
</feature>
<protein>
    <recommendedName>
        <fullName evidence="2">DUF6534 domain-containing protein</fullName>
    </recommendedName>
</protein>
<dbReference type="Pfam" id="PF20152">
    <property type="entry name" value="DUF6534"/>
    <property type="match status" value="1"/>
</dbReference>
<dbReference type="GO" id="GO:0080120">
    <property type="term" value="P:CAAX-box protein maturation"/>
    <property type="evidence" value="ECO:0007669"/>
    <property type="project" value="UniProtKB-ARBA"/>
</dbReference>
<feature type="transmembrane region" description="Helical" evidence="1">
    <location>
        <begin position="19"/>
        <end position="37"/>
    </location>
</feature>
<evidence type="ECO:0000313" key="4">
    <source>
        <dbReference type="Proteomes" id="UP000313359"/>
    </source>
</evidence>
<dbReference type="GO" id="GO:0004175">
    <property type="term" value="F:endopeptidase activity"/>
    <property type="evidence" value="ECO:0007669"/>
    <property type="project" value="UniProtKB-ARBA"/>
</dbReference>
<accession>A0A5C2SP93</accession>
<dbReference type="AlphaFoldDB" id="A0A5C2SP93"/>
<name>A0A5C2SP93_9APHY</name>
<dbReference type="EMBL" id="ML122252">
    <property type="protein sequence ID" value="RPD65450.1"/>
    <property type="molecule type" value="Genomic_DNA"/>
</dbReference>
<feature type="transmembrane region" description="Helical" evidence="1">
    <location>
        <begin position="87"/>
        <end position="109"/>
    </location>
</feature>
<keyword evidence="4" id="KW-1185">Reference proteome</keyword>
<evidence type="ECO:0000313" key="3">
    <source>
        <dbReference type="EMBL" id="RPD65450.1"/>
    </source>
</evidence>
<organism evidence="3 4">
    <name type="scientific">Lentinus tigrinus ALCF2SS1-6</name>
    <dbReference type="NCBI Taxonomy" id="1328759"/>
    <lineage>
        <taxon>Eukaryota</taxon>
        <taxon>Fungi</taxon>
        <taxon>Dikarya</taxon>
        <taxon>Basidiomycota</taxon>
        <taxon>Agaricomycotina</taxon>
        <taxon>Agaricomycetes</taxon>
        <taxon>Polyporales</taxon>
        <taxon>Polyporaceae</taxon>
        <taxon>Lentinus</taxon>
    </lineage>
</organism>
<sequence>MAVDAEVRDKIVEAIPAGIPYNILNVCLFSLTCYQVLRYYLRNREDRTSLKMVWAVLWISEATYFLTMPMNMNRLERALDEESNGGMIWSLVIMVAAGTLSEMILRGFVYRRVWKLGNRSWLSLFSLIVLSIGYIYFNPHLPNLVLSGILCFLLARQRENSLRLRRIDNTPKAFAYVVSVGALPPLCVLISFVLLKSGPHTRLSMFYQPIAWRAYFNAMLATLNASWDDERLHKSGPSIPRSS</sequence>